<evidence type="ECO:0000259" key="3">
    <source>
        <dbReference type="SMART" id="SM00862"/>
    </source>
</evidence>
<proteinExistence type="predicted"/>
<sequence length="263" mass="29563">MDDVIPLSEEVFYNPAHSSLEMLSGTGNIHLTPNEKKLLEIVLENRGRKETIIDEIWTQQGIVVSESSYHQLVKMLRRKFQEADLPPSALKTIPRYGIVLVSCRKESGEPLHNDNVLQGAALVAEEAAGEWQESSVLPTEVPQADELSVHQPVSWIMALTSRCPVWLFAIVALLMIFAPAAWVYLQNDDTLFCRQLIKNNVTYHATSSTYFGKDMMARIAGEQDSAVKDIYISGNGPKIWVAYCRNTIDKENARCAYTHFSAY</sequence>
<feature type="transmembrane region" description="Helical" evidence="2">
    <location>
        <begin position="165"/>
        <end position="185"/>
    </location>
</feature>
<gene>
    <name evidence="4" type="ORF">GHV41_14665</name>
</gene>
<evidence type="ECO:0000256" key="2">
    <source>
        <dbReference type="SAM" id="Phobius"/>
    </source>
</evidence>
<dbReference type="GO" id="GO:0000160">
    <property type="term" value="P:phosphorelay signal transduction system"/>
    <property type="evidence" value="ECO:0007669"/>
    <property type="project" value="InterPro"/>
</dbReference>
<dbReference type="AlphaFoldDB" id="A0A5Q2VD19"/>
<dbReference type="InterPro" id="IPR001867">
    <property type="entry name" value="OmpR/PhoB-type_DNA-bd"/>
</dbReference>
<dbReference type="GO" id="GO:0006355">
    <property type="term" value="P:regulation of DNA-templated transcription"/>
    <property type="evidence" value="ECO:0007669"/>
    <property type="project" value="InterPro"/>
</dbReference>
<evidence type="ECO:0000313" key="4">
    <source>
        <dbReference type="EMBL" id="QGH61990.1"/>
    </source>
</evidence>
<reference evidence="4 5" key="1">
    <citation type="submission" date="2019-11" db="EMBL/GenBank/DDBJ databases">
        <title>The Phosphoenolpyruvate Phosphotransferase System Regulates Serratia proteamaculans 336X Biofilm Formation and Wheat Roots colonization.</title>
        <authorList>
            <person name="Liu F."/>
        </authorList>
    </citation>
    <scope>NUCLEOTIDE SEQUENCE [LARGE SCALE GENOMIC DNA]</scope>
    <source>
        <strain evidence="4 5">336X</strain>
    </source>
</reference>
<keyword evidence="2" id="KW-1133">Transmembrane helix</keyword>
<keyword evidence="2" id="KW-0472">Membrane</keyword>
<keyword evidence="1" id="KW-0238">DNA-binding</keyword>
<dbReference type="Pfam" id="PF00486">
    <property type="entry name" value="Trans_reg_C"/>
    <property type="match status" value="1"/>
</dbReference>
<dbReference type="EMBL" id="CP045913">
    <property type="protein sequence ID" value="QGH61990.1"/>
    <property type="molecule type" value="Genomic_DNA"/>
</dbReference>
<dbReference type="SMART" id="SM00862">
    <property type="entry name" value="Trans_reg_C"/>
    <property type="match status" value="1"/>
</dbReference>
<evidence type="ECO:0000313" key="5">
    <source>
        <dbReference type="Proteomes" id="UP000381260"/>
    </source>
</evidence>
<dbReference type="SUPFAM" id="SSF46894">
    <property type="entry name" value="C-terminal effector domain of the bipartite response regulators"/>
    <property type="match status" value="1"/>
</dbReference>
<organism evidence="4 5">
    <name type="scientific">Serratia proteamaculans</name>
    <dbReference type="NCBI Taxonomy" id="28151"/>
    <lineage>
        <taxon>Bacteria</taxon>
        <taxon>Pseudomonadati</taxon>
        <taxon>Pseudomonadota</taxon>
        <taxon>Gammaproteobacteria</taxon>
        <taxon>Enterobacterales</taxon>
        <taxon>Yersiniaceae</taxon>
        <taxon>Serratia</taxon>
    </lineage>
</organism>
<dbReference type="GO" id="GO:0003677">
    <property type="term" value="F:DNA binding"/>
    <property type="evidence" value="ECO:0007669"/>
    <property type="project" value="UniProtKB-KW"/>
</dbReference>
<evidence type="ECO:0000256" key="1">
    <source>
        <dbReference type="ARBA" id="ARBA00023125"/>
    </source>
</evidence>
<dbReference type="InterPro" id="IPR036388">
    <property type="entry name" value="WH-like_DNA-bd_sf"/>
</dbReference>
<dbReference type="InterPro" id="IPR016032">
    <property type="entry name" value="Sig_transdc_resp-reg_C-effctor"/>
</dbReference>
<dbReference type="Proteomes" id="UP000381260">
    <property type="component" value="Chromosome"/>
</dbReference>
<dbReference type="RefSeq" id="WP_153859022.1">
    <property type="nucleotide sequence ID" value="NZ_CP045913.1"/>
</dbReference>
<name>A0A5Q2VD19_SERPR</name>
<dbReference type="Gene3D" id="1.10.10.10">
    <property type="entry name" value="Winged helix-like DNA-binding domain superfamily/Winged helix DNA-binding domain"/>
    <property type="match status" value="1"/>
</dbReference>
<feature type="domain" description="OmpR/PhoB-type" evidence="3">
    <location>
        <begin position="26"/>
        <end position="100"/>
    </location>
</feature>
<protein>
    <recommendedName>
        <fullName evidence="3">OmpR/PhoB-type domain-containing protein</fullName>
    </recommendedName>
</protein>
<accession>A0A5Q2VD19</accession>
<keyword evidence="2" id="KW-0812">Transmembrane</keyword>